<feature type="transmembrane region" description="Helical" evidence="1">
    <location>
        <begin position="12"/>
        <end position="29"/>
    </location>
</feature>
<dbReference type="Proteomes" id="UP000824165">
    <property type="component" value="Unassembled WGS sequence"/>
</dbReference>
<organism evidence="2 3">
    <name type="scientific">Candidatus Ornithomonoglobus intestinigallinarum</name>
    <dbReference type="NCBI Taxonomy" id="2840894"/>
    <lineage>
        <taxon>Bacteria</taxon>
        <taxon>Bacillati</taxon>
        <taxon>Bacillota</taxon>
        <taxon>Clostridia</taxon>
        <taxon>Candidatus Ornithomonoglobus</taxon>
    </lineage>
</organism>
<keyword evidence="1" id="KW-0472">Membrane</keyword>
<feature type="transmembrane region" description="Helical" evidence="1">
    <location>
        <begin position="111"/>
        <end position="135"/>
    </location>
</feature>
<evidence type="ECO:0000256" key="1">
    <source>
        <dbReference type="SAM" id="Phobius"/>
    </source>
</evidence>
<reference evidence="2" key="1">
    <citation type="submission" date="2020-10" db="EMBL/GenBank/DDBJ databases">
        <authorList>
            <person name="Gilroy R."/>
        </authorList>
    </citation>
    <scope>NUCLEOTIDE SEQUENCE</scope>
    <source>
        <strain evidence="2">CHK181-108</strain>
    </source>
</reference>
<accession>A0A9D1H2M7</accession>
<dbReference type="AlphaFoldDB" id="A0A9D1H2M7"/>
<dbReference type="EMBL" id="DVLU01000039">
    <property type="protein sequence ID" value="HIT85093.1"/>
    <property type="molecule type" value="Genomic_DNA"/>
</dbReference>
<reference evidence="2" key="2">
    <citation type="journal article" date="2021" name="PeerJ">
        <title>Extensive microbial diversity within the chicken gut microbiome revealed by metagenomics and culture.</title>
        <authorList>
            <person name="Gilroy R."/>
            <person name="Ravi A."/>
            <person name="Getino M."/>
            <person name="Pursley I."/>
            <person name="Horton D.L."/>
            <person name="Alikhan N.F."/>
            <person name="Baker D."/>
            <person name="Gharbi K."/>
            <person name="Hall N."/>
            <person name="Watson M."/>
            <person name="Adriaenssens E.M."/>
            <person name="Foster-Nyarko E."/>
            <person name="Jarju S."/>
            <person name="Secka A."/>
            <person name="Antonio M."/>
            <person name="Oren A."/>
            <person name="Chaudhuri R.R."/>
            <person name="La Ragione R."/>
            <person name="Hildebrand F."/>
            <person name="Pallen M.J."/>
        </authorList>
    </citation>
    <scope>NUCLEOTIDE SEQUENCE</scope>
    <source>
        <strain evidence="2">CHK181-108</strain>
    </source>
</reference>
<dbReference type="PANTHER" id="PTHR41309">
    <property type="entry name" value="MEMBRANE PROTEIN-RELATED"/>
    <property type="match status" value="1"/>
</dbReference>
<protein>
    <submittedName>
        <fullName evidence="2">ABC-2 transporter permease</fullName>
    </submittedName>
</protein>
<feature type="transmembrane region" description="Helical" evidence="1">
    <location>
        <begin position="147"/>
        <end position="168"/>
    </location>
</feature>
<keyword evidence="1" id="KW-1133">Transmembrane helix</keyword>
<feature type="transmembrane region" description="Helical" evidence="1">
    <location>
        <begin position="75"/>
        <end position="99"/>
    </location>
</feature>
<dbReference type="Pfam" id="PF13346">
    <property type="entry name" value="ABC2_membrane_5"/>
    <property type="match status" value="1"/>
</dbReference>
<proteinExistence type="predicted"/>
<keyword evidence="1" id="KW-0812">Transmembrane</keyword>
<evidence type="ECO:0000313" key="2">
    <source>
        <dbReference type="EMBL" id="HIT85093.1"/>
    </source>
</evidence>
<feature type="transmembrane region" description="Helical" evidence="1">
    <location>
        <begin position="174"/>
        <end position="198"/>
    </location>
</feature>
<name>A0A9D1H2M7_9FIRM</name>
<sequence length="204" mass="22387">MFKMIITDMGLSVKSLLLMLVYVIIFPLMLDQNAYMGTVGALAVYVVVLGLLAAEERDKVDLLYRILPVRARDIVGAKYVECVLVWGMAMLIDCAVLAVRSYLGNLDEPVHYANSILSSFITMSVIAGITLPIVYKYGYTRSRIIVLFLWLGLAFASPFLAALIDFLMNDRGMTLTGVLSLGAAAAVVLLCVSAYAAVRIYKKK</sequence>
<gene>
    <name evidence="2" type="ORF">IAA60_04190</name>
</gene>
<dbReference type="InterPro" id="IPR025699">
    <property type="entry name" value="ABC2_memb-like"/>
</dbReference>
<feature type="transmembrane region" description="Helical" evidence="1">
    <location>
        <begin position="35"/>
        <end position="54"/>
    </location>
</feature>
<dbReference type="PANTHER" id="PTHR41309:SF2">
    <property type="entry name" value="MEMBRANE PROTEIN"/>
    <property type="match status" value="1"/>
</dbReference>
<evidence type="ECO:0000313" key="3">
    <source>
        <dbReference type="Proteomes" id="UP000824165"/>
    </source>
</evidence>
<comment type="caution">
    <text evidence="2">The sequence shown here is derived from an EMBL/GenBank/DDBJ whole genome shotgun (WGS) entry which is preliminary data.</text>
</comment>